<keyword evidence="3 5" id="KW-0560">Oxidoreductase</keyword>
<dbReference type="EMBL" id="WHVL01000005">
    <property type="protein sequence ID" value="MCB8890061.1"/>
    <property type="molecule type" value="Genomic_DNA"/>
</dbReference>
<evidence type="ECO:0000313" key="9">
    <source>
        <dbReference type="Proteomes" id="UP001319882"/>
    </source>
</evidence>
<reference evidence="8 9" key="1">
    <citation type="journal article" date="2021" name="Sci. Rep.">
        <title>Genome analysis of a halophilic bacterium Halomonas malpeensis YU-PRIM-29(T) reveals its exopolysaccharide and pigment producing capabilities.</title>
        <authorList>
            <person name="Athmika"/>
            <person name="Ghate S.D."/>
            <person name="Arun A.B."/>
            <person name="Rao S.S."/>
            <person name="Kumar S.T.A."/>
            <person name="Kandiyil M.K."/>
            <person name="Saptami K."/>
            <person name="Rekha P.D."/>
        </authorList>
    </citation>
    <scope>NUCLEOTIDE SEQUENCE [LARGE SCALE GENOMIC DNA]</scope>
    <source>
        <strain evidence="9">prim 29</strain>
    </source>
</reference>
<evidence type="ECO:0000256" key="5">
    <source>
        <dbReference type="RuleBase" id="RU910714"/>
    </source>
</evidence>
<dbReference type="InterPro" id="IPR029154">
    <property type="entry name" value="HIBADH-like_NADP-bd"/>
</dbReference>
<dbReference type="RefSeq" id="WP_227390723.1">
    <property type="nucleotide sequence ID" value="NZ_JBHSCJ010000002.1"/>
</dbReference>
<evidence type="ECO:0000256" key="4">
    <source>
        <dbReference type="ARBA" id="ARBA00023027"/>
    </source>
</evidence>
<dbReference type="InterPro" id="IPR006115">
    <property type="entry name" value="6PGDH_NADP-bd"/>
</dbReference>
<dbReference type="PANTHER" id="PTHR22981">
    <property type="entry name" value="3-HYDROXYISOBUTYRATE DEHYDROGENASE-RELATED"/>
    <property type="match status" value="1"/>
</dbReference>
<comment type="caution">
    <text evidence="8">The sequence shown here is derived from an EMBL/GenBank/DDBJ whole genome shotgun (WGS) entry which is preliminary data.</text>
</comment>
<dbReference type="InterPro" id="IPR036291">
    <property type="entry name" value="NAD(P)-bd_dom_sf"/>
</dbReference>
<name>A0ABS8DUZ3_9GAMM</name>
<evidence type="ECO:0000259" key="6">
    <source>
        <dbReference type="Pfam" id="PF03446"/>
    </source>
</evidence>
<keyword evidence="2 5" id="KW-0101">Branched-chain amino acid catabolism</keyword>
<dbReference type="Proteomes" id="UP001319882">
    <property type="component" value="Unassembled WGS sequence"/>
</dbReference>
<dbReference type="PROSITE" id="PS00895">
    <property type="entry name" value="3_HYDROXYISOBUT_DH"/>
    <property type="match status" value="1"/>
</dbReference>
<organism evidence="8 9">
    <name type="scientific">Vreelandella malpeensis</name>
    <dbReference type="NCBI Taxonomy" id="1172368"/>
    <lineage>
        <taxon>Bacteria</taxon>
        <taxon>Pseudomonadati</taxon>
        <taxon>Pseudomonadota</taxon>
        <taxon>Gammaproteobacteria</taxon>
        <taxon>Oceanospirillales</taxon>
        <taxon>Halomonadaceae</taxon>
        <taxon>Vreelandella</taxon>
    </lineage>
</organism>
<evidence type="ECO:0000256" key="2">
    <source>
        <dbReference type="ARBA" id="ARBA00022456"/>
    </source>
</evidence>
<dbReference type="InterPro" id="IPR015815">
    <property type="entry name" value="HIBADH-related"/>
</dbReference>
<keyword evidence="4 5" id="KW-0520">NAD</keyword>
<dbReference type="Pfam" id="PF14833">
    <property type="entry name" value="NAD_binding_11"/>
    <property type="match status" value="1"/>
</dbReference>
<feature type="domain" description="3-hydroxyisobutyrate dehydrogenase-like NAD-binding" evidence="7">
    <location>
        <begin position="166"/>
        <end position="292"/>
    </location>
</feature>
<comment type="pathway">
    <text evidence="5">Amino-acid degradation; L-valine degradation.</text>
</comment>
<dbReference type="SUPFAM" id="SSF48179">
    <property type="entry name" value="6-phosphogluconate dehydrogenase C-terminal domain-like"/>
    <property type="match status" value="1"/>
</dbReference>
<dbReference type="InterPro" id="IPR011548">
    <property type="entry name" value="HIBADH"/>
</dbReference>
<dbReference type="Gene3D" id="1.10.1040.10">
    <property type="entry name" value="N-(1-d-carboxylethyl)-l-norvaline Dehydrogenase, domain 2"/>
    <property type="match status" value="1"/>
</dbReference>
<dbReference type="PIRSF" id="PIRSF000103">
    <property type="entry name" value="HIBADH"/>
    <property type="match status" value="1"/>
</dbReference>
<evidence type="ECO:0000256" key="3">
    <source>
        <dbReference type="ARBA" id="ARBA00023002"/>
    </source>
</evidence>
<evidence type="ECO:0000256" key="1">
    <source>
        <dbReference type="ARBA" id="ARBA00009080"/>
    </source>
</evidence>
<protein>
    <recommendedName>
        <fullName evidence="5">3-hydroxyisobutyrate dehydrogenase</fullName>
        <shortName evidence="5">HIBADH</shortName>
        <ecNumber evidence="5">1.1.1.31</ecNumber>
    </recommendedName>
</protein>
<evidence type="ECO:0000259" key="7">
    <source>
        <dbReference type="Pfam" id="PF14833"/>
    </source>
</evidence>
<evidence type="ECO:0000313" key="8">
    <source>
        <dbReference type="EMBL" id="MCB8890061.1"/>
    </source>
</evidence>
<dbReference type="EC" id="1.1.1.31" evidence="5"/>
<dbReference type="InterPro" id="IPR008927">
    <property type="entry name" value="6-PGluconate_DH-like_C_sf"/>
</dbReference>
<dbReference type="GO" id="GO:0008442">
    <property type="term" value="F:3-hydroxyisobutyrate dehydrogenase activity"/>
    <property type="evidence" value="ECO:0007669"/>
    <property type="project" value="UniProtKB-EC"/>
</dbReference>
<dbReference type="InterPro" id="IPR002204">
    <property type="entry name" value="3-OH-isobutyrate_DH-rel_CS"/>
</dbReference>
<accession>A0ABS8DUZ3</accession>
<dbReference type="PANTHER" id="PTHR22981:SF7">
    <property type="entry name" value="3-HYDROXYISOBUTYRATE DEHYDROGENASE, MITOCHONDRIAL"/>
    <property type="match status" value="1"/>
</dbReference>
<sequence length="296" mass="30535">MTTIAFIGLGNMGGPMAANLSKAGFDVRAFDLSVQALATAKEHGCEVAASAQDAAKDARVVISMLPAGQHVRALFVDGEAPLFDVIAPGALVIDSSTIDAETARKVAAAAEEKGIDFIDAPVSGGVGGAQAGTLTFIVGGTSAQFEKARPVLEVMGKNIFHAGESGAGQVAKACNNMLLAILMAGTCEAINMGVKNGLDPAVLSEIMKQSSGGNWALNVYNPYPGVMENAPALKGYQGGFLTELMLKDLNLAMDISQQSAAPVPMGSAARALYALHKANGHGRLDFSSLMTFYQDK</sequence>
<gene>
    <name evidence="8" type="primary">mmsB</name>
    <name evidence="8" type="ORF">GEV37_13160</name>
</gene>
<feature type="domain" description="6-phosphogluconate dehydrogenase NADP-binding" evidence="6">
    <location>
        <begin position="3"/>
        <end position="163"/>
    </location>
</feature>
<dbReference type="InterPro" id="IPR013328">
    <property type="entry name" value="6PGD_dom2"/>
</dbReference>
<keyword evidence="9" id="KW-1185">Reference proteome</keyword>
<dbReference type="Gene3D" id="3.40.50.720">
    <property type="entry name" value="NAD(P)-binding Rossmann-like Domain"/>
    <property type="match status" value="1"/>
</dbReference>
<dbReference type="Pfam" id="PF03446">
    <property type="entry name" value="NAD_binding_2"/>
    <property type="match status" value="1"/>
</dbReference>
<proteinExistence type="inferred from homology"/>
<dbReference type="SUPFAM" id="SSF51735">
    <property type="entry name" value="NAD(P)-binding Rossmann-fold domains"/>
    <property type="match status" value="1"/>
</dbReference>
<dbReference type="NCBIfam" id="TIGR01692">
    <property type="entry name" value="HIBADH"/>
    <property type="match status" value="1"/>
</dbReference>
<comment type="similarity">
    <text evidence="1 5">Belongs to the HIBADH-related family.</text>
</comment>
<comment type="catalytic activity">
    <reaction evidence="5">
        <text>3-hydroxy-2-methylpropanoate + NAD(+) = 2-methyl-3-oxopropanoate + NADH + H(+)</text>
        <dbReference type="Rhea" id="RHEA:17681"/>
        <dbReference type="ChEBI" id="CHEBI:11805"/>
        <dbReference type="ChEBI" id="CHEBI:15378"/>
        <dbReference type="ChEBI" id="CHEBI:57540"/>
        <dbReference type="ChEBI" id="CHEBI:57700"/>
        <dbReference type="ChEBI" id="CHEBI:57945"/>
        <dbReference type="EC" id="1.1.1.31"/>
    </reaction>
</comment>